<evidence type="ECO:0000256" key="2">
    <source>
        <dbReference type="ARBA" id="ARBA00022692"/>
    </source>
</evidence>
<feature type="transmembrane region" description="Helical" evidence="6">
    <location>
        <begin position="235"/>
        <end position="254"/>
    </location>
</feature>
<name>A0A6A6Q8W4_9PEZI</name>
<reference evidence="8" key="1">
    <citation type="journal article" date="2020" name="Stud. Mycol.">
        <title>101 Dothideomycetes genomes: a test case for predicting lifestyles and emergence of pathogens.</title>
        <authorList>
            <person name="Haridas S."/>
            <person name="Albert R."/>
            <person name="Binder M."/>
            <person name="Bloem J."/>
            <person name="Labutti K."/>
            <person name="Salamov A."/>
            <person name="Andreopoulos B."/>
            <person name="Baker S."/>
            <person name="Barry K."/>
            <person name="Bills G."/>
            <person name="Bluhm B."/>
            <person name="Cannon C."/>
            <person name="Castanera R."/>
            <person name="Culley D."/>
            <person name="Daum C."/>
            <person name="Ezra D."/>
            <person name="Gonzalez J."/>
            <person name="Henrissat B."/>
            <person name="Kuo A."/>
            <person name="Liang C."/>
            <person name="Lipzen A."/>
            <person name="Lutzoni F."/>
            <person name="Magnuson J."/>
            <person name="Mondo S."/>
            <person name="Nolan M."/>
            <person name="Ohm R."/>
            <person name="Pangilinan J."/>
            <person name="Park H.-J."/>
            <person name="Ramirez L."/>
            <person name="Alfaro M."/>
            <person name="Sun H."/>
            <person name="Tritt A."/>
            <person name="Yoshinaga Y."/>
            <person name="Zwiers L.-H."/>
            <person name="Turgeon B."/>
            <person name="Goodwin S."/>
            <person name="Spatafora J."/>
            <person name="Crous P."/>
            <person name="Grigoriev I."/>
        </authorList>
    </citation>
    <scope>NUCLEOTIDE SEQUENCE</scope>
    <source>
        <strain evidence="8">CBS 269.34</strain>
    </source>
</reference>
<evidence type="ECO:0000256" key="6">
    <source>
        <dbReference type="SAM" id="Phobius"/>
    </source>
</evidence>
<evidence type="ECO:0000313" key="8">
    <source>
        <dbReference type="EMBL" id="KAF2488732.1"/>
    </source>
</evidence>
<dbReference type="PANTHER" id="PTHR33048">
    <property type="entry name" value="PTH11-LIKE INTEGRAL MEMBRANE PROTEIN (AFU_ORTHOLOGUE AFUA_5G11245)"/>
    <property type="match status" value="1"/>
</dbReference>
<feature type="domain" description="Rhodopsin" evidence="7">
    <location>
        <begin position="21"/>
        <end position="257"/>
    </location>
</feature>
<dbReference type="PANTHER" id="PTHR33048:SF156">
    <property type="entry name" value="INTEGRAL MEMBRANE PROTEIN"/>
    <property type="match status" value="1"/>
</dbReference>
<feature type="transmembrane region" description="Helical" evidence="6">
    <location>
        <begin position="165"/>
        <end position="184"/>
    </location>
</feature>
<sequence length="267" mass="30208">VINLAITCLVIQSIFFILFYIARHLSKTLKAWECWIFIPLAYLCCTTLCICEILAVKIGGEGQHITVLNTDTITTRIKINIIAEYIDITAITSTKLAILILYYRIFSVWPKFQIAIYFTTLIVLGTWIGALVLSIVKCHPFSSQWDHTIKGGQCGDSIRAYQFLFIPNIITDCIMLVILCYAVYKLQVQLPTKISILTTLLTGSIGIITSVLRMLSFLNNTSLLNDFTYNSVSLTLFTIIEASTYFIAACMLSLRPFKRYIFKGKSF</sequence>
<evidence type="ECO:0000313" key="9">
    <source>
        <dbReference type="Proteomes" id="UP000799750"/>
    </source>
</evidence>
<feature type="transmembrane region" description="Helical" evidence="6">
    <location>
        <begin position="34"/>
        <end position="59"/>
    </location>
</feature>
<dbReference type="AlphaFoldDB" id="A0A6A6Q8W4"/>
<dbReference type="Pfam" id="PF20684">
    <property type="entry name" value="Fung_rhodopsin"/>
    <property type="match status" value="1"/>
</dbReference>
<feature type="transmembrane region" description="Helical" evidence="6">
    <location>
        <begin position="196"/>
        <end position="215"/>
    </location>
</feature>
<keyword evidence="3 6" id="KW-1133">Transmembrane helix</keyword>
<comment type="subcellular location">
    <subcellularLocation>
        <location evidence="1">Membrane</location>
        <topology evidence="1">Multi-pass membrane protein</topology>
    </subcellularLocation>
</comment>
<keyword evidence="9" id="KW-1185">Reference proteome</keyword>
<protein>
    <recommendedName>
        <fullName evidence="7">Rhodopsin domain-containing protein</fullName>
    </recommendedName>
</protein>
<dbReference type="InterPro" id="IPR052337">
    <property type="entry name" value="SAT4-like"/>
</dbReference>
<comment type="similarity">
    <text evidence="5">Belongs to the SAT4 family.</text>
</comment>
<feature type="transmembrane region" description="Helical" evidence="6">
    <location>
        <begin position="79"/>
        <end position="102"/>
    </location>
</feature>
<feature type="transmembrane region" description="Helical" evidence="6">
    <location>
        <begin position="114"/>
        <end position="136"/>
    </location>
</feature>
<keyword evidence="2 6" id="KW-0812">Transmembrane</keyword>
<feature type="non-terminal residue" evidence="8">
    <location>
        <position position="267"/>
    </location>
</feature>
<gene>
    <name evidence="8" type="ORF">BU16DRAFT_432973</name>
</gene>
<proteinExistence type="inferred from homology"/>
<keyword evidence="4 6" id="KW-0472">Membrane</keyword>
<dbReference type="GO" id="GO:0016020">
    <property type="term" value="C:membrane"/>
    <property type="evidence" value="ECO:0007669"/>
    <property type="project" value="UniProtKB-SubCell"/>
</dbReference>
<evidence type="ECO:0000256" key="1">
    <source>
        <dbReference type="ARBA" id="ARBA00004141"/>
    </source>
</evidence>
<organism evidence="8 9">
    <name type="scientific">Lophium mytilinum</name>
    <dbReference type="NCBI Taxonomy" id="390894"/>
    <lineage>
        <taxon>Eukaryota</taxon>
        <taxon>Fungi</taxon>
        <taxon>Dikarya</taxon>
        <taxon>Ascomycota</taxon>
        <taxon>Pezizomycotina</taxon>
        <taxon>Dothideomycetes</taxon>
        <taxon>Pleosporomycetidae</taxon>
        <taxon>Mytilinidiales</taxon>
        <taxon>Mytilinidiaceae</taxon>
        <taxon>Lophium</taxon>
    </lineage>
</organism>
<evidence type="ECO:0000259" key="7">
    <source>
        <dbReference type="Pfam" id="PF20684"/>
    </source>
</evidence>
<dbReference type="Proteomes" id="UP000799750">
    <property type="component" value="Unassembled WGS sequence"/>
</dbReference>
<dbReference type="InterPro" id="IPR049326">
    <property type="entry name" value="Rhodopsin_dom_fungi"/>
</dbReference>
<feature type="non-terminal residue" evidence="8">
    <location>
        <position position="1"/>
    </location>
</feature>
<accession>A0A6A6Q8W4</accession>
<evidence type="ECO:0000256" key="4">
    <source>
        <dbReference type="ARBA" id="ARBA00023136"/>
    </source>
</evidence>
<evidence type="ECO:0000256" key="3">
    <source>
        <dbReference type="ARBA" id="ARBA00022989"/>
    </source>
</evidence>
<evidence type="ECO:0000256" key="5">
    <source>
        <dbReference type="ARBA" id="ARBA00038359"/>
    </source>
</evidence>
<dbReference type="OrthoDB" id="5329176at2759"/>
<feature type="transmembrane region" description="Helical" evidence="6">
    <location>
        <begin position="6"/>
        <end position="22"/>
    </location>
</feature>
<dbReference type="EMBL" id="MU004201">
    <property type="protein sequence ID" value="KAF2488732.1"/>
    <property type="molecule type" value="Genomic_DNA"/>
</dbReference>